<name>F2NJ71_DESAR</name>
<dbReference type="Gene3D" id="3.40.50.11900">
    <property type="match status" value="1"/>
</dbReference>
<dbReference type="Pfam" id="PF06050">
    <property type="entry name" value="HGD-D"/>
    <property type="match status" value="1"/>
</dbReference>
<sequence length="334" mass="38188">MLNANLPPGLRVGFTTTIPVEVILAAGLIPVDLNNIFITAADAYQQVNAAEAEGWPRTVCAWIKGIHSTLQRRPDIKVVIVVTQGDCSNTHALMELLEAEGQQLAAFQFPFPRSRELLHHQIAQLMVFFGVDWPMVTQTWRELNPVRLKLAELDRLTWTTGQVSGRENFQFLLSGSDFNGDPQTFSRHLTEFLARVRRRPHHAGLVRLGLIGIPPIFDNLFEYLEELGAQVVFNEFPRQFSMPGKPLDMVEQYLNYTYPYDVFGRIADIAVAVAERRLDGLIHYTQSFCFRQIQDRLLRQRLNLPMLTIEGDRPAAVDHRTRLRLEAFVDVLRR</sequence>
<dbReference type="InterPro" id="IPR010327">
    <property type="entry name" value="FldB/FldC_alpha/beta"/>
</dbReference>
<reference evidence="2 3" key="1">
    <citation type="journal article" date="2011" name="Stand. Genomic Sci.">
        <title>Complete genome sequence of the acetate-degrading sulfate reducer Desulfobacca acetoxidans type strain (ASRB2).</title>
        <authorList>
            <person name="Goker M."/>
            <person name="Teshima H."/>
            <person name="Lapidus A."/>
            <person name="Nolan M."/>
            <person name="Lucas S."/>
            <person name="Hammon N."/>
            <person name="Deshpande S."/>
            <person name="Cheng J.F."/>
            <person name="Tapia R."/>
            <person name="Han C."/>
            <person name="Goodwin L."/>
            <person name="Pitluck S."/>
            <person name="Huntemann M."/>
            <person name="Liolios K."/>
            <person name="Ivanova N."/>
            <person name="Pagani I."/>
            <person name="Mavromatis K."/>
            <person name="Ovchinikova G."/>
            <person name="Pati A."/>
            <person name="Chen A."/>
            <person name="Palaniappan K."/>
            <person name="Land M."/>
            <person name="Hauser L."/>
            <person name="Brambilla E.M."/>
            <person name="Rohde M."/>
            <person name="Spring S."/>
            <person name="Detter J.C."/>
            <person name="Woyke T."/>
            <person name="Bristow J."/>
            <person name="Eisen J.A."/>
            <person name="Markowitz V."/>
            <person name="Hugenholtz P."/>
            <person name="Kyrpides N.C."/>
            <person name="Klenk H.P."/>
        </authorList>
    </citation>
    <scope>NUCLEOTIDE SEQUENCE [LARGE SCALE GENOMIC DNA]</scope>
    <source>
        <strain evidence="3">ATCC 700848 / DSM 11109 / ASRB2</strain>
    </source>
</reference>
<dbReference type="PANTHER" id="PTHR30548:SF3">
    <property type="entry name" value="2-HYDROXYACYL-COA DEHYDRATASE"/>
    <property type="match status" value="1"/>
</dbReference>
<gene>
    <name evidence="2" type="ordered locus">Desac_1387</name>
</gene>
<dbReference type="Proteomes" id="UP000000483">
    <property type="component" value="Chromosome"/>
</dbReference>
<dbReference type="KEGG" id="dao:Desac_1387"/>
<proteinExistence type="inferred from homology"/>
<dbReference type="STRING" id="880072.Desac_1387"/>
<organism evidence="2 3">
    <name type="scientific">Desulfobacca acetoxidans (strain ATCC 700848 / DSM 11109 / ASRB2)</name>
    <dbReference type="NCBI Taxonomy" id="880072"/>
    <lineage>
        <taxon>Bacteria</taxon>
        <taxon>Pseudomonadati</taxon>
        <taxon>Thermodesulfobacteriota</taxon>
        <taxon>Desulfobaccia</taxon>
        <taxon>Desulfobaccales</taxon>
        <taxon>Desulfobaccaceae</taxon>
        <taxon>Desulfobacca</taxon>
    </lineage>
</organism>
<evidence type="ECO:0000256" key="1">
    <source>
        <dbReference type="ARBA" id="ARBA00005806"/>
    </source>
</evidence>
<dbReference type="AlphaFoldDB" id="F2NJ71"/>
<keyword evidence="3" id="KW-1185">Reference proteome</keyword>
<dbReference type="OrthoDB" id="9810278at2"/>
<evidence type="ECO:0000313" key="3">
    <source>
        <dbReference type="Proteomes" id="UP000000483"/>
    </source>
</evidence>
<dbReference type="Gene3D" id="3.40.50.11890">
    <property type="match status" value="1"/>
</dbReference>
<dbReference type="EMBL" id="CP002629">
    <property type="protein sequence ID" value="AEB09243.1"/>
    <property type="molecule type" value="Genomic_DNA"/>
</dbReference>
<evidence type="ECO:0000313" key="2">
    <source>
        <dbReference type="EMBL" id="AEB09243.1"/>
    </source>
</evidence>
<dbReference type="PANTHER" id="PTHR30548">
    <property type="entry name" value="2-HYDROXYGLUTARYL-COA DEHYDRATASE, D-COMPONENT-RELATED"/>
    <property type="match status" value="1"/>
</dbReference>
<dbReference type="HOGENOM" id="CLU_833421_0_0_7"/>
<protein>
    <submittedName>
        <fullName evidence="2">2-hydroxyglutaryl-CoA dehydratase D-component</fullName>
    </submittedName>
</protein>
<reference evidence="3" key="2">
    <citation type="submission" date="2011-03" db="EMBL/GenBank/DDBJ databases">
        <title>The complete genome of Desulfobacca acetoxidans DSM 11109.</title>
        <authorList>
            <consortium name="US DOE Joint Genome Institute (JGI-PGF)"/>
            <person name="Lucas S."/>
            <person name="Copeland A."/>
            <person name="Lapidus A."/>
            <person name="Bruce D."/>
            <person name="Goodwin L."/>
            <person name="Pitluck S."/>
            <person name="Peters L."/>
            <person name="Kyrpides N."/>
            <person name="Mavromatis K."/>
            <person name="Ivanova N."/>
            <person name="Ovchinnikova G."/>
            <person name="Teshima H."/>
            <person name="Detter J.C."/>
            <person name="Han C."/>
            <person name="Land M."/>
            <person name="Hauser L."/>
            <person name="Markowitz V."/>
            <person name="Cheng J.-F."/>
            <person name="Hugenholtz P."/>
            <person name="Woyke T."/>
            <person name="Wu D."/>
            <person name="Spring S."/>
            <person name="Schueler E."/>
            <person name="Brambilla E."/>
            <person name="Klenk H.-P."/>
            <person name="Eisen J.A."/>
        </authorList>
    </citation>
    <scope>NUCLEOTIDE SEQUENCE [LARGE SCALE GENOMIC DNA]</scope>
    <source>
        <strain evidence="3">ATCC 700848 / DSM 11109 / ASRB2</strain>
    </source>
</reference>
<dbReference type="RefSeq" id="WP_013706355.1">
    <property type="nucleotide sequence ID" value="NC_015388.1"/>
</dbReference>
<accession>F2NJ71</accession>
<dbReference type="eggNOG" id="COG1775">
    <property type="taxonomic scope" value="Bacteria"/>
</dbReference>
<comment type="similarity">
    <text evidence="1">Belongs to the FldB/FldC dehydratase alpha/beta subunit family.</text>
</comment>